<comment type="similarity">
    <text evidence="1 5">Belongs to the DNA mismatch repair MutL/HexB family.</text>
</comment>
<dbReference type="PANTHER" id="PTHR10073">
    <property type="entry name" value="DNA MISMATCH REPAIR PROTEIN MLH, PMS, MUTL"/>
    <property type="match status" value="1"/>
</dbReference>
<evidence type="ECO:0000256" key="2">
    <source>
        <dbReference type="ARBA" id="ARBA00021975"/>
    </source>
</evidence>
<dbReference type="InterPro" id="IPR038973">
    <property type="entry name" value="MutL/Mlh/Pms-like"/>
</dbReference>
<dbReference type="Gene3D" id="3.30.1540.20">
    <property type="entry name" value="MutL, C-terminal domain, dimerisation subdomain"/>
    <property type="match status" value="1"/>
</dbReference>
<dbReference type="GO" id="GO:0006298">
    <property type="term" value="P:mismatch repair"/>
    <property type="evidence" value="ECO:0007669"/>
    <property type="project" value="UniProtKB-UniRule"/>
</dbReference>
<dbReference type="Gene3D" id="3.30.565.10">
    <property type="entry name" value="Histidine kinase-like ATPase, C-terminal domain"/>
    <property type="match status" value="1"/>
</dbReference>
<dbReference type="SUPFAM" id="SSF54211">
    <property type="entry name" value="Ribosomal protein S5 domain 2-like"/>
    <property type="match status" value="1"/>
</dbReference>
<keyword evidence="4 5" id="KW-0234">DNA repair</keyword>
<dbReference type="EMBL" id="LGTQ01000006">
    <property type="protein sequence ID" value="KPM48302.1"/>
    <property type="molecule type" value="Genomic_DNA"/>
</dbReference>
<dbReference type="FunFam" id="3.30.565.10:FF:000003">
    <property type="entry name" value="DNA mismatch repair endonuclease MutL"/>
    <property type="match status" value="1"/>
</dbReference>
<dbReference type="STRING" id="1605367.AFM12_06510"/>
<dbReference type="HAMAP" id="MF_00149">
    <property type="entry name" value="DNA_mis_repair"/>
    <property type="match status" value="1"/>
</dbReference>
<dbReference type="InterPro" id="IPR042120">
    <property type="entry name" value="MutL_C_dimsub"/>
</dbReference>
<dbReference type="AlphaFoldDB" id="A0A0P7BCJ0"/>
<comment type="caution">
    <text evidence="8">The sequence shown here is derived from an EMBL/GenBank/DDBJ whole genome shotgun (WGS) entry which is preliminary data.</text>
</comment>
<evidence type="ECO:0000256" key="1">
    <source>
        <dbReference type="ARBA" id="ARBA00006082"/>
    </source>
</evidence>
<dbReference type="InterPro" id="IPR037198">
    <property type="entry name" value="MutL_C_sf"/>
</dbReference>
<dbReference type="GO" id="GO:0030983">
    <property type="term" value="F:mismatched DNA binding"/>
    <property type="evidence" value="ECO:0007669"/>
    <property type="project" value="InterPro"/>
</dbReference>
<dbReference type="InterPro" id="IPR014790">
    <property type="entry name" value="MutL_C"/>
</dbReference>
<dbReference type="Gene3D" id="3.30.230.10">
    <property type="match status" value="1"/>
</dbReference>
<evidence type="ECO:0000259" key="6">
    <source>
        <dbReference type="SMART" id="SM00853"/>
    </source>
</evidence>
<sequence>MMDIIHLLSDNIANQIAAGEVVQRPASVVKELLENAIDAKSSMVKLIIKDSGKTLVQVIDNGVGMSVTDCRMSFERHATSKISTSEDLFAIRTMGFRGEALASIAAVAQVEVRTRREEDELGTSLSIEGSEFKGQEPVSTPVGTNLMVKNLFYNVPARRKFLKTNPVEMKHILDEFQRVALAHPEVGFEVYHNDIELYKLPEAKLAKRIVDVFGKNYRQQLAACEENTSYVNISGYVGKPEAAKKTRGDQYFFINHRFIKSPYLHHAITGAFEGTIPDGHHPFYVLNIEIDPSHVDINIHPQKTEIKFDDEKAVYSILRSAVRQAIGVYNLTPSIDFESDINFANLTSQPLPEKRPTAFQQSGSAIGNFENKKSSAANSDWKKLYEGLESAANFQRSAPQVSMGSKANFSTSDYTEPVKQQSEFVKPETEEVDAVQIHQKYLVLQVKSGMLLIDQKAAWERILFEQYEKNLANRSGASQQLLFQKTLNLKPEEFALAEELKEEIHALGFGFEVFGKNSLIINGIPAELGDEEGAAALHDLIRQFKENQTDLKLDKTQNLARSLAKRTAARSVKKMDKREISSLINRLFESSMPTYTPGGQKIMKIIPLEEIAELISGSGGF</sequence>
<dbReference type="Pfam" id="PF01119">
    <property type="entry name" value="DNA_mis_repair"/>
    <property type="match status" value="1"/>
</dbReference>
<dbReference type="PATRIC" id="fig|1605367.3.peg.2670"/>
<dbReference type="PANTHER" id="PTHR10073:SF12">
    <property type="entry name" value="DNA MISMATCH REPAIR PROTEIN MLH1"/>
    <property type="match status" value="1"/>
</dbReference>
<evidence type="ECO:0000256" key="3">
    <source>
        <dbReference type="ARBA" id="ARBA00022763"/>
    </source>
</evidence>
<keyword evidence="9" id="KW-1185">Reference proteome</keyword>
<dbReference type="Pfam" id="PF08676">
    <property type="entry name" value="MutL_C"/>
    <property type="match status" value="1"/>
</dbReference>
<dbReference type="SUPFAM" id="SSF55874">
    <property type="entry name" value="ATPase domain of HSP90 chaperone/DNA topoisomerase II/histidine kinase"/>
    <property type="match status" value="1"/>
</dbReference>
<dbReference type="SMART" id="SM01340">
    <property type="entry name" value="DNA_mis_repair"/>
    <property type="match status" value="1"/>
</dbReference>
<name>A0A0P7BCJ0_9BACT</name>
<dbReference type="Pfam" id="PF13589">
    <property type="entry name" value="HATPase_c_3"/>
    <property type="match status" value="1"/>
</dbReference>
<dbReference type="InterPro" id="IPR036890">
    <property type="entry name" value="HATPase_C_sf"/>
</dbReference>
<dbReference type="NCBIfam" id="TIGR00585">
    <property type="entry name" value="mutl"/>
    <property type="match status" value="1"/>
</dbReference>
<dbReference type="InterPro" id="IPR013507">
    <property type="entry name" value="DNA_mismatch_S5_2-like"/>
</dbReference>
<reference evidence="8 9" key="1">
    <citation type="submission" date="2015-07" db="EMBL/GenBank/DDBJ databases">
        <title>The draft genome sequence of Leadbetterella sp. JN14-9.</title>
        <authorList>
            <person name="Liu Y."/>
            <person name="Du J."/>
            <person name="Shao Z."/>
        </authorList>
    </citation>
    <scope>NUCLEOTIDE SEQUENCE [LARGE SCALE GENOMIC DNA]</scope>
    <source>
        <strain evidence="8 9">JN14-9</strain>
    </source>
</reference>
<accession>A0A0P7BCJ0</accession>
<dbReference type="InterPro" id="IPR014762">
    <property type="entry name" value="DNA_mismatch_repair_CS"/>
</dbReference>
<feature type="domain" description="DNA mismatch repair protein S5" evidence="7">
    <location>
        <begin position="209"/>
        <end position="327"/>
    </location>
</feature>
<dbReference type="GO" id="GO:0032300">
    <property type="term" value="C:mismatch repair complex"/>
    <property type="evidence" value="ECO:0007669"/>
    <property type="project" value="InterPro"/>
</dbReference>
<dbReference type="SMART" id="SM00853">
    <property type="entry name" value="MutL_C"/>
    <property type="match status" value="1"/>
</dbReference>
<dbReference type="GO" id="GO:0140664">
    <property type="term" value="F:ATP-dependent DNA damage sensor activity"/>
    <property type="evidence" value="ECO:0007669"/>
    <property type="project" value="InterPro"/>
</dbReference>
<gene>
    <name evidence="5" type="primary">mutL</name>
    <name evidence="8" type="ORF">AFM12_06510</name>
</gene>
<dbReference type="InterPro" id="IPR002099">
    <property type="entry name" value="MutL/Mlh/PMS"/>
</dbReference>
<dbReference type="InterPro" id="IPR020568">
    <property type="entry name" value="Ribosomal_Su5_D2-typ_SF"/>
</dbReference>
<dbReference type="Gene3D" id="3.30.1370.100">
    <property type="entry name" value="MutL, C-terminal domain, regulatory subdomain"/>
    <property type="match status" value="1"/>
</dbReference>
<dbReference type="GO" id="GO:0005524">
    <property type="term" value="F:ATP binding"/>
    <property type="evidence" value="ECO:0007669"/>
    <property type="project" value="InterPro"/>
</dbReference>
<protein>
    <recommendedName>
        <fullName evidence="2 5">DNA mismatch repair protein MutL</fullName>
    </recommendedName>
</protein>
<dbReference type="PROSITE" id="PS00058">
    <property type="entry name" value="DNA_MISMATCH_REPAIR_1"/>
    <property type="match status" value="1"/>
</dbReference>
<dbReference type="CDD" id="cd16926">
    <property type="entry name" value="HATPase_MutL-MLH-PMS-like"/>
    <property type="match status" value="1"/>
</dbReference>
<evidence type="ECO:0000313" key="8">
    <source>
        <dbReference type="EMBL" id="KPM48302.1"/>
    </source>
</evidence>
<dbReference type="SUPFAM" id="SSF118116">
    <property type="entry name" value="DNA mismatch repair protein MutL"/>
    <property type="match status" value="1"/>
</dbReference>
<dbReference type="CDD" id="cd00782">
    <property type="entry name" value="MutL_Trans"/>
    <property type="match status" value="1"/>
</dbReference>
<comment type="function">
    <text evidence="5">This protein is involved in the repair of mismatches in DNA. It is required for dam-dependent methyl-directed DNA mismatch repair. May act as a 'molecular matchmaker', a protein that promotes the formation of a stable complex between two or more DNA-binding proteins in an ATP-dependent manner without itself being part of a final effector complex.</text>
</comment>
<dbReference type="GO" id="GO:0016887">
    <property type="term" value="F:ATP hydrolysis activity"/>
    <property type="evidence" value="ECO:0007669"/>
    <property type="project" value="InterPro"/>
</dbReference>
<evidence type="ECO:0000259" key="7">
    <source>
        <dbReference type="SMART" id="SM01340"/>
    </source>
</evidence>
<dbReference type="InterPro" id="IPR020667">
    <property type="entry name" value="DNA_mismatch_repair_MutL"/>
</dbReference>
<feature type="domain" description="MutL C-terminal dimerisation" evidence="6">
    <location>
        <begin position="434"/>
        <end position="575"/>
    </location>
</feature>
<keyword evidence="3 5" id="KW-0227">DNA damage</keyword>
<evidence type="ECO:0000256" key="4">
    <source>
        <dbReference type="ARBA" id="ARBA00023204"/>
    </source>
</evidence>
<dbReference type="Proteomes" id="UP000050454">
    <property type="component" value="Unassembled WGS sequence"/>
</dbReference>
<evidence type="ECO:0000256" key="5">
    <source>
        <dbReference type="HAMAP-Rule" id="MF_00149"/>
    </source>
</evidence>
<dbReference type="InterPro" id="IPR014721">
    <property type="entry name" value="Ribsml_uS5_D2-typ_fold_subgr"/>
</dbReference>
<evidence type="ECO:0000313" key="9">
    <source>
        <dbReference type="Proteomes" id="UP000050454"/>
    </source>
</evidence>
<proteinExistence type="inferred from homology"/>
<dbReference type="InterPro" id="IPR042121">
    <property type="entry name" value="MutL_C_regsub"/>
</dbReference>
<organism evidence="8 9">
    <name type="scientific">Jiulongibacter sediminis</name>
    <dbReference type="NCBI Taxonomy" id="1605367"/>
    <lineage>
        <taxon>Bacteria</taxon>
        <taxon>Pseudomonadati</taxon>
        <taxon>Bacteroidota</taxon>
        <taxon>Cytophagia</taxon>
        <taxon>Cytophagales</taxon>
        <taxon>Leadbetterellaceae</taxon>
        <taxon>Jiulongibacter</taxon>
    </lineage>
</organism>